<feature type="domain" description="DDE Tnp4" evidence="9">
    <location>
        <begin position="34"/>
        <end position="216"/>
    </location>
</feature>
<dbReference type="Proteomes" id="UP001066276">
    <property type="component" value="Chromosome 4_2"/>
</dbReference>
<organism evidence="10 11">
    <name type="scientific">Pleurodeles waltl</name>
    <name type="common">Iberian ribbed newt</name>
    <dbReference type="NCBI Taxonomy" id="8319"/>
    <lineage>
        <taxon>Eukaryota</taxon>
        <taxon>Metazoa</taxon>
        <taxon>Chordata</taxon>
        <taxon>Craniata</taxon>
        <taxon>Vertebrata</taxon>
        <taxon>Euteleostomi</taxon>
        <taxon>Amphibia</taxon>
        <taxon>Batrachia</taxon>
        <taxon>Caudata</taxon>
        <taxon>Salamandroidea</taxon>
        <taxon>Salamandridae</taxon>
        <taxon>Pleurodelinae</taxon>
        <taxon>Pleurodeles</taxon>
    </lineage>
</organism>
<comment type="subcellular location">
    <subcellularLocation>
        <location evidence="2">Nucleus</location>
    </subcellularLocation>
</comment>
<dbReference type="PANTHER" id="PTHR22930:SF267">
    <property type="entry name" value="NUCLEASE HARBI1-RELATED"/>
    <property type="match status" value="1"/>
</dbReference>
<proteinExistence type="inferred from homology"/>
<dbReference type="AlphaFoldDB" id="A0AAV7SGY6"/>
<dbReference type="PANTHER" id="PTHR22930">
    <property type="match status" value="1"/>
</dbReference>
<accession>A0AAV7SGY6</accession>
<comment type="caution">
    <text evidence="10">The sequence shown here is derived from an EMBL/GenBank/DDBJ whole genome shotgun (WGS) entry which is preliminary data.</text>
</comment>
<dbReference type="GO" id="GO:0005634">
    <property type="term" value="C:nucleus"/>
    <property type="evidence" value="ECO:0007669"/>
    <property type="project" value="UniProtKB-SubCell"/>
</dbReference>
<dbReference type="GO" id="GO:0016787">
    <property type="term" value="F:hydrolase activity"/>
    <property type="evidence" value="ECO:0007669"/>
    <property type="project" value="UniProtKB-KW"/>
</dbReference>
<evidence type="ECO:0000313" key="11">
    <source>
        <dbReference type="Proteomes" id="UP001066276"/>
    </source>
</evidence>
<evidence type="ECO:0000256" key="6">
    <source>
        <dbReference type="ARBA" id="ARBA00022801"/>
    </source>
</evidence>
<sequence>MSKYIYLPRNEAEINSTKLEFYRIANFPHVIGCVDGTHIQICPPANLEYLFRNRKCTHSLNIQVVCDAHYVITDMVAKFPGSTHDSYISRHSGIHQRLEHGEFGDGYLLGIAEYTLQTYTQVNVEPIYAQLTLYILCQTGDSAYALRPWILTPYLTPSNETERRYNSAPRRTRNIIERTFGLLKARFRCLHRSGGALQYAPLTAFKIVGACAILHNIATRRGLQLTPEDPDSEDDEQELPHRHHGDRSIANQGRQRRAHIANQYFGRYCEKVASF</sequence>
<evidence type="ECO:0000256" key="4">
    <source>
        <dbReference type="ARBA" id="ARBA00022722"/>
    </source>
</evidence>
<evidence type="ECO:0000256" key="8">
    <source>
        <dbReference type="SAM" id="MobiDB-lite"/>
    </source>
</evidence>
<dbReference type="EMBL" id="JANPWB010000008">
    <property type="protein sequence ID" value="KAJ1163347.1"/>
    <property type="molecule type" value="Genomic_DNA"/>
</dbReference>
<evidence type="ECO:0000259" key="9">
    <source>
        <dbReference type="Pfam" id="PF13359"/>
    </source>
</evidence>
<feature type="region of interest" description="Disordered" evidence="8">
    <location>
        <begin position="224"/>
        <end position="255"/>
    </location>
</feature>
<evidence type="ECO:0000256" key="2">
    <source>
        <dbReference type="ARBA" id="ARBA00004123"/>
    </source>
</evidence>
<feature type="compositionally biased region" description="Acidic residues" evidence="8">
    <location>
        <begin position="228"/>
        <end position="237"/>
    </location>
</feature>
<name>A0AAV7SGY6_PLEWA</name>
<dbReference type="GO" id="GO:0004518">
    <property type="term" value="F:nuclease activity"/>
    <property type="evidence" value="ECO:0007669"/>
    <property type="project" value="UniProtKB-KW"/>
</dbReference>
<comment type="similarity">
    <text evidence="3">Belongs to the HARBI1 family.</text>
</comment>
<keyword evidence="4" id="KW-0540">Nuclease</keyword>
<evidence type="ECO:0000256" key="3">
    <source>
        <dbReference type="ARBA" id="ARBA00006958"/>
    </source>
</evidence>
<dbReference type="GO" id="GO:0046872">
    <property type="term" value="F:metal ion binding"/>
    <property type="evidence" value="ECO:0007669"/>
    <property type="project" value="UniProtKB-KW"/>
</dbReference>
<dbReference type="InterPro" id="IPR027806">
    <property type="entry name" value="HARBI1_dom"/>
</dbReference>
<evidence type="ECO:0000256" key="5">
    <source>
        <dbReference type="ARBA" id="ARBA00022723"/>
    </source>
</evidence>
<evidence type="ECO:0000256" key="1">
    <source>
        <dbReference type="ARBA" id="ARBA00001968"/>
    </source>
</evidence>
<comment type="cofactor">
    <cofactor evidence="1">
        <name>a divalent metal cation</name>
        <dbReference type="ChEBI" id="CHEBI:60240"/>
    </cofactor>
</comment>
<evidence type="ECO:0000256" key="7">
    <source>
        <dbReference type="ARBA" id="ARBA00023242"/>
    </source>
</evidence>
<evidence type="ECO:0000313" key="10">
    <source>
        <dbReference type="EMBL" id="KAJ1163347.1"/>
    </source>
</evidence>
<keyword evidence="7" id="KW-0539">Nucleus</keyword>
<protein>
    <recommendedName>
        <fullName evidence="9">DDE Tnp4 domain-containing protein</fullName>
    </recommendedName>
</protein>
<dbReference type="InterPro" id="IPR045249">
    <property type="entry name" value="HARBI1-like"/>
</dbReference>
<keyword evidence="6" id="KW-0378">Hydrolase</keyword>
<keyword evidence="11" id="KW-1185">Reference proteome</keyword>
<dbReference type="Pfam" id="PF13359">
    <property type="entry name" value="DDE_Tnp_4"/>
    <property type="match status" value="1"/>
</dbReference>
<gene>
    <name evidence="10" type="ORF">NDU88_003806</name>
</gene>
<reference evidence="10" key="1">
    <citation type="journal article" date="2022" name="bioRxiv">
        <title>Sequencing and chromosome-scale assembly of the giantPleurodeles waltlgenome.</title>
        <authorList>
            <person name="Brown T."/>
            <person name="Elewa A."/>
            <person name="Iarovenko S."/>
            <person name="Subramanian E."/>
            <person name="Araus A.J."/>
            <person name="Petzold A."/>
            <person name="Susuki M."/>
            <person name="Suzuki K.-i.T."/>
            <person name="Hayashi T."/>
            <person name="Toyoda A."/>
            <person name="Oliveira C."/>
            <person name="Osipova E."/>
            <person name="Leigh N.D."/>
            <person name="Simon A."/>
            <person name="Yun M.H."/>
        </authorList>
    </citation>
    <scope>NUCLEOTIDE SEQUENCE</scope>
    <source>
        <strain evidence="10">20211129_DDA</strain>
        <tissue evidence="10">Liver</tissue>
    </source>
</reference>
<keyword evidence="5" id="KW-0479">Metal-binding</keyword>